<dbReference type="Pfam" id="PF01547">
    <property type="entry name" value="SBP_bac_1"/>
    <property type="match status" value="1"/>
</dbReference>
<proteinExistence type="predicted"/>
<keyword evidence="3" id="KW-0472">Membrane</keyword>
<keyword evidence="5" id="KW-0449">Lipoprotein</keyword>
<evidence type="ECO:0000313" key="7">
    <source>
        <dbReference type="EMBL" id="HJG29015.1"/>
    </source>
</evidence>
<dbReference type="PROSITE" id="PS51257">
    <property type="entry name" value="PROKAR_LIPOPROTEIN"/>
    <property type="match status" value="1"/>
</dbReference>
<name>A0A921IKG6_9FIRM</name>
<dbReference type="PANTHER" id="PTHR43649:SF33">
    <property type="entry name" value="POLYGALACTURONAN_RHAMNOGALACTURONAN-BINDING PROTEIN YTCQ"/>
    <property type="match status" value="1"/>
</dbReference>
<comment type="caution">
    <text evidence="7">The sequence shown here is derived from an EMBL/GenBank/DDBJ whole genome shotgun (WGS) entry which is preliminary data.</text>
</comment>
<reference evidence="7" key="1">
    <citation type="journal article" date="2021" name="PeerJ">
        <title>Extensive microbial diversity within the chicken gut microbiome revealed by metagenomics and culture.</title>
        <authorList>
            <person name="Gilroy R."/>
            <person name="Ravi A."/>
            <person name="Getino M."/>
            <person name="Pursley I."/>
            <person name="Horton D.L."/>
            <person name="Alikhan N.F."/>
            <person name="Baker D."/>
            <person name="Gharbi K."/>
            <person name="Hall N."/>
            <person name="Watson M."/>
            <person name="Adriaenssens E.M."/>
            <person name="Foster-Nyarko E."/>
            <person name="Jarju S."/>
            <person name="Secka A."/>
            <person name="Antonio M."/>
            <person name="Oren A."/>
            <person name="Chaudhuri R.R."/>
            <person name="La Ragione R."/>
            <person name="Hildebrand F."/>
            <person name="Pallen M.J."/>
        </authorList>
    </citation>
    <scope>NUCLEOTIDE SEQUENCE</scope>
    <source>
        <strain evidence="7">ChiBcec21-2208</strain>
    </source>
</reference>
<evidence type="ECO:0000256" key="2">
    <source>
        <dbReference type="ARBA" id="ARBA00022729"/>
    </source>
</evidence>
<dbReference type="SUPFAM" id="SSF53850">
    <property type="entry name" value="Periplasmic binding protein-like II"/>
    <property type="match status" value="1"/>
</dbReference>
<dbReference type="InterPro" id="IPR006059">
    <property type="entry name" value="SBP"/>
</dbReference>
<dbReference type="Gene3D" id="3.40.190.10">
    <property type="entry name" value="Periplasmic binding protein-like II"/>
    <property type="match status" value="2"/>
</dbReference>
<dbReference type="PANTHER" id="PTHR43649">
    <property type="entry name" value="ARABINOSE-BINDING PROTEIN-RELATED"/>
    <property type="match status" value="1"/>
</dbReference>
<dbReference type="InterPro" id="IPR050490">
    <property type="entry name" value="Bact_solute-bd_prot1"/>
</dbReference>
<evidence type="ECO:0000256" key="5">
    <source>
        <dbReference type="ARBA" id="ARBA00023288"/>
    </source>
</evidence>
<gene>
    <name evidence="7" type="ORF">K8V20_10300</name>
</gene>
<feature type="signal peptide" evidence="6">
    <location>
        <begin position="1"/>
        <end position="22"/>
    </location>
</feature>
<dbReference type="EMBL" id="DYVE01000263">
    <property type="protein sequence ID" value="HJG29015.1"/>
    <property type="molecule type" value="Genomic_DNA"/>
</dbReference>
<keyword evidence="4" id="KW-0564">Palmitate</keyword>
<evidence type="ECO:0000256" key="1">
    <source>
        <dbReference type="ARBA" id="ARBA00022475"/>
    </source>
</evidence>
<reference evidence="7" key="2">
    <citation type="submission" date="2021-09" db="EMBL/GenBank/DDBJ databases">
        <authorList>
            <person name="Gilroy R."/>
        </authorList>
    </citation>
    <scope>NUCLEOTIDE SEQUENCE</scope>
    <source>
        <strain evidence="7">ChiBcec21-2208</strain>
    </source>
</reference>
<evidence type="ECO:0000313" key="8">
    <source>
        <dbReference type="Proteomes" id="UP000782880"/>
    </source>
</evidence>
<dbReference type="AlphaFoldDB" id="A0A921IKG6"/>
<sequence>MKKIVTLLLVALLVFSCVPTLAETSTLAGREIEVALNYSGTALDTMNALITQFTEETGIVVHVVTYGDDYETALKTRMASNDLPDVWSTHGWAVLRYGEYLLPLNDEAWYQYQDASILSAIQDDNGVGYCLSISESINALAYNEDVCKAAGVDPSTIRTWDDFSEACEKVKAAGYTPIIIGGGSIGLMSSLMNLIAPTFWTSDGCPYDEAAALQNGTFDWNTRGYDIINLVADWWNAGYINQDVLTLSSDESVRMLANGEGAFKIGGIEALVANARTYNPEANIRFIPVPAVNPDGKTTMLIGEGNGFGIWKESAELEASKAFLSYLARPDVASEINSVTASVSALTNVESSDQTINSMMEDNVKTYGDQICYDNIWDRKYFPSGMWSVMGTGMSFFFDDPTDDGKAACVEYWAENYASLYEESAAE</sequence>
<keyword evidence="2 6" id="KW-0732">Signal</keyword>
<protein>
    <submittedName>
        <fullName evidence="7">ABC transporter substrate-binding protein</fullName>
    </submittedName>
</protein>
<feature type="chain" id="PRO_5036943509" evidence="6">
    <location>
        <begin position="23"/>
        <end position="427"/>
    </location>
</feature>
<accession>A0A921IKG6</accession>
<evidence type="ECO:0000256" key="4">
    <source>
        <dbReference type="ARBA" id="ARBA00023139"/>
    </source>
</evidence>
<dbReference type="Proteomes" id="UP000782880">
    <property type="component" value="Unassembled WGS sequence"/>
</dbReference>
<keyword evidence="1" id="KW-1003">Cell membrane</keyword>
<organism evidence="7 8">
    <name type="scientific">Subdoligranulum variabile</name>
    <dbReference type="NCBI Taxonomy" id="214851"/>
    <lineage>
        <taxon>Bacteria</taxon>
        <taxon>Bacillati</taxon>
        <taxon>Bacillota</taxon>
        <taxon>Clostridia</taxon>
        <taxon>Eubacteriales</taxon>
        <taxon>Oscillospiraceae</taxon>
        <taxon>Subdoligranulum</taxon>
    </lineage>
</organism>
<evidence type="ECO:0000256" key="6">
    <source>
        <dbReference type="SAM" id="SignalP"/>
    </source>
</evidence>
<evidence type="ECO:0000256" key="3">
    <source>
        <dbReference type="ARBA" id="ARBA00023136"/>
    </source>
</evidence>